<evidence type="ECO:0000256" key="1">
    <source>
        <dbReference type="ARBA" id="ARBA00006484"/>
    </source>
</evidence>
<dbReference type="PANTHER" id="PTHR48107">
    <property type="entry name" value="NADPH-DEPENDENT ALDEHYDE REDUCTASE-LIKE PROTEIN, CHLOROPLASTIC-RELATED"/>
    <property type="match status" value="1"/>
</dbReference>
<evidence type="ECO:0000256" key="3">
    <source>
        <dbReference type="ARBA" id="ARBA00023002"/>
    </source>
</evidence>
<evidence type="ECO:0000313" key="5">
    <source>
        <dbReference type="EMBL" id="KDQ19577.1"/>
    </source>
</evidence>
<dbReference type="Gene3D" id="3.40.50.720">
    <property type="entry name" value="NAD(P)-binding Rossmann-like Domain"/>
    <property type="match status" value="1"/>
</dbReference>
<dbReference type="STRING" id="930990.A0A067N615"/>
<dbReference type="FunFam" id="3.40.50.720:FF:000084">
    <property type="entry name" value="Short-chain dehydrogenase reductase"/>
    <property type="match status" value="1"/>
</dbReference>
<dbReference type="InParanoid" id="A0A067N615"/>
<dbReference type="Proteomes" id="UP000027195">
    <property type="component" value="Unassembled WGS sequence"/>
</dbReference>
<comment type="similarity">
    <text evidence="1">Belongs to the short-chain dehydrogenases/reductases (SDR) family.</text>
</comment>
<dbReference type="HOGENOM" id="CLU_010194_4_3_1"/>
<dbReference type="PANTHER" id="PTHR48107:SF26">
    <property type="entry name" value="OXIDOREDUCTASE, SHORT-CHAIN DEHYDROGENASE_REDUCTASE FAMILY (AFU_ORTHOLOGUE AFUA_4G05870)"/>
    <property type="match status" value="1"/>
</dbReference>
<dbReference type="GO" id="GO:0016614">
    <property type="term" value="F:oxidoreductase activity, acting on CH-OH group of donors"/>
    <property type="evidence" value="ECO:0007669"/>
    <property type="project" value="UniProtKB-ARBA"/>
</dbReference>
<sequence length="298" mass="32197">MSATTAPEFLKDAPNPQFLSGTGLQHDMHPAPVSDVLHDGSKYKAAGKLEGKKAIITGGDSGIGRATALLFALEGADLTLQYLPEEKTDMEHLVQQIKERAPKSNVLTLPLDLSKRSACEELVQKHIAHHKSLDTLILNHGTQAVQEEFENITDEQWLNTFDVNIHPHFYITKAALKHMPKGSTISMNASINHFKGHPKLIDYTATKGAMVGFARALSNAIIGKKEIRVNVVAPGPIWTPLIAATMPKDSQETFGKNVPMGRPGQPVECATCFVFLSSPDSGFISGQVLHPNGGVVVA</sequence>
<accession>A0A067N615</accession>
<dbReference type="Pfam" id="PF13561">
    <property type="entry name" value="adh_short_C2"/>
    <property type="match status" value="1"/>
</dbReference>
<dbReference type="InterPro" id="IPR020904">
    <property type="entry name" value="Sc_DH/Rdtase_CS"/>
</dbReference>
<organism evidence="5 6">
    <name type="scientific">Botryobasidium botryosum (strain FD-172 SS1)</name>
    <dbReference type="NCBI Taxonomy" id="930990"/>
    <lineage>
        <taxon>Eukaryota</taxon>
        <taxon>Fungi</taxon>
        <taxon>Dikarya</taxon>
        <taxon>Basidiomycota</taxon>
        <taxon>Agaricomycotina</taxon>
        <taxon>Agaricomycetes</taxon>
        <taxon>Cantharellales</taxon>
        <taxon>Botryobasidiaceae</taxon>
        <taxon>Botryobasidium</taxon>
    </lineage>
</organism>
<dbReference type="InterPro" id="IPR036291">
    <property type="entry name" value="NAD(P)-bd_dom_sf"/>
</dbReference>
<keyword evidence="2" id="KW-0521">NADP</keyword>
<reference evidence="6" key="1">
    <citation type="journal article" date="2014" name="Proc. Natl. Acad. Sci. U.S.A.">
        <title>Extensive sampling of basidiomycete genomes demonstrates inadequacy of the white-rot/brown-rot paradigm for wood decay fungi.</title>
        <authorList>
            <person name="Riley R."/>
            <person name="Salamov A.A."/>
            <person name="Brown D.W."/>
            <person name="Nagy L.G."/>
            <person name="Floudas D."/>
            <person name="Held B.W."/>
            <person name="Levasseur A."/>
            <person name="Lombard V."/>
            <person name="Morin E."/>
            <person name="Otillar R."/>
            <person name="Lindquist E.A."/>
            <person name="Sun H."/>
            <person name="LaButti K.M."/>
            <person name="Schmutz J."/>
            <person name="Jabbour D."/>
            <person name="Luo H."/>
            <person name="Baker S.E."/>
            <person name="Pisabarro A.G."/>
            <person name="Walton J.D."/>
            <person name="Blanchette R.A."/>
            <person name="Henrissat B."/>
            <person name="Martin F."/>
            <person name="Cullen D."/>
            <person name="Hibbett D.S."/>
            <person name="Grigoriev I.V."/>
        </authorList>
    </citation>
    <scope>NUCLEOTIDE SEQUENCE [LARGE SCALE GENOMIC DNA]</scope>
    <source>
        <strain evidence="6">FD-172 SS1</strain>
    </source>
</reference>
<feature type="region of interest" description="Disordered" evidence="4">
    <location>
        <begin position="1"/>
        <end position="26"/>
    </location>
</feature>
<dbReference type="SUPFAM" id="SSF51735">
    <property type="entry name" value="NAD(P)-binding Rossmann-fold domains"/>
    <property type="match status" value="1"/>
</dbReference>
<evidence type="ECO:0000256" key="4">
    <source>
        <dbReference type="SAM" id="MobiDB-lite"/>
    </source>
</evidence>
<dbReference type="PROSITE" id="PS00061">
    <property type="entry name" value="ADH_SHORT"/>
    <property type="match status" value="1"/>
</dbReference>
<dbReference type="InterPro" id="IPR002347">
    <property type="entry name" value="SDR_fam"/>
</dbReference>
<evidence type="ECO:0000256" key="2">
    <source>
        <dbReference type="ARBA" id="ARBA00022857"/>
    </source>
</evidence>
<evidence type="ECO:0008006" key="7">
    <source>
        <dbReference type="Google" id="ProtNLM"/>
    </source>
</evidence>
<name>A0A067N615_BOTB1</name>
<dbReference type="PRINTS" id="PR00081">
    <property type="entry name" value="GDHRDH"/>
</dbReference>
<protein>
    <recommendedName>
        <fullName evidence="7">NAD(P)-binding protein</fullName>
    </recommendedName>
</protein>
<keyword evidence="3" id="KW-0560">Oxidoreductase</keyword>
<dbReference type="FunCoup" id="A0A067N615">
    <property type="interactions" value="2"/>
</dbReference>
<keyword evidence="6" id="KW-1185">Reference proteome</keyword>
<evidence type="ECO:0000313" key="6">
    <source>
        <dbReference type="Proteomes" id="UP000027195"/>
    </source>
</evidence>
<gene>
    <name evidence="5" type="ORF">BOTBODRAFT_28152</name>
</gene>
<dbReference type="EMBL" id="KL198019">
    <property type="protein sequence ID" value="KDQ19577.1"/>
    <property type="molecule type" value="Genomic_DNA"/>
</dbReference>
<dbReference type="OrthoDB" id="1393670at2759"/>
<proteinExistence type="inferred from homology"/>
<dbReference type="AlphaFoldDB" id="A0A067N615"/>